<evidence type="ECO:0000313" key="4">
    <source>
        <dbReference type="Proteomes" id="UP000029734"/>
    </source>
</evidence>
<reference evidence="3 4" key="1">
    <citation type="submission" date="2014-08" db="EMBL/GenBank/DDBJ databases">
        <authorList>
            <person name="den Bakker H.C."/>
        </authorList>
    </citation>
    <scope>NUCLEOTIDE SEQUENCE [LARGE SCALE GENOMIC DNA]</scope>
    <source>
        <strain evidence="3 4">DSM 18334</strain>
    </source>
</reference>
<dbReference type="Proteomes" id="UP000029734">
    <property type="component" value="Unassembled WGS sequence"/>
</dbReference>
<dbReference type="RefSeq" id="WP_036649579.1">
    <property type="nucleotide sequence ID" value="NZ_JQCR01000002.1"/>
</dbReference>
<keyword evidence="4" id="KW-1185">Reference proteome</keyword>
<keyword evidence="1" id="KW-0812">Transmembrane</keyword>
<keyword evidence="1" id="KW-0472">Membrane</keyword>
<keyword evidence="1" id="KW-1133">Transmembrane helix</keyword>
<organism evidence="3 4">
    <name type="scientific">Paenibacillus wynnii</name>
    <dbReference type="NCBI Taxonomy" id="268407"/>
    <lineage>
        <taxon>Bacteria</taxon>
        <taxon>Bacillati</taxon>
        <taxon>Bacillota</taxon>
        <taxon>Bacilli</taxon>
        <taxon>Bacillales</taxon>
        <taxon>Paenibacillaceae</taxon>
        <taxon>Paenibacillus</taxon>
    </lineage>
</organism>
<comment type="caution">
    <text evidence="3">The sequence shown here is derived from an EMBL/GenBank/DDBJ whole genome shotgun (WGS) entry which is preliminary data.</text>
</comment>
<accession>A0A098M907</accession>
<dbReference type="InterPro" id="IPR031564">
    <property type="entry name" value="Flp1-like"/>
</dbReference>
<evidence type="ECO:0000313" key="3">
    <source>
        <dbReference type="EMBL" id="KGE19040.1"/>
    </source>
</evidence>
<dbReference type="STRING" id="268407.PWYN_06505"/>
<dbReference type="Pfam" id="PF16982">
    <property type="entry name" value="Flp1_like"/>
    <property type="match status" value="1"/>
</dbReference>
<reference evidence="3 4" key="2">
    <citation type="submission" date="2014-10" db="EMBL/GenBank/DDBJ databases">
        <title>Comparative genomics of the Paenibacillus odorifer group.</title>
        <authorList>
            <person name="Tsai Y.-C."/>
            <person name="Martin N."/>
            <person name="Korlach J."/>
            <person name="Wiedmann M."/>
        </authorList>
    </citation>
    <scope>NUCLEOTIDE SEQUENCE [LARGE SCALE GENOMIC DNA]</scope>
    <source>
        <strain evidence="3 4">DSM 18334</strain>
    </source>
</reference>
<evidence type="ECO:0000259" key="2">
    <source>
        <dbReference type="Pfam" id="PF16982"/>
    </source>
</evidence>
<gene>
    <name evidence="3" type="ORF">PWYN_06505</name>
</gene>
<name>A0A098M907_9BACL</name>
<feature type="transmembrane region" description="Helical" evidence="1">
    <location>
        <begin position="20"/>
        <end position="38"/>
    </location>
</feature>
<protein>
    <recommendedName>
        <fullName evidence="2">Putative Flagellin Flp1-like domain-containing protein</fullName>
    </recommendedName>
</protein>
<evidence type="ECO:0000256" key="1">
    <source>
        <dbReference type="SAM" id="Phobius"/>
    </source>
</evidence>
<dbReference type="EMBL" id="JQCR01000002">
    <property type="protein sequence ID" value="KGE19040.1"/>
    <property type="molecule type" value="Genomic_DNA"/>
</dbReference>
<dbReference type="AlphaFoldDB" id="A0A098M907"/>
<dbReference type="eggNOG" id="ENOG5033HC5">
    <property type="taxonomic scope" value="Bacteria"/>
</dbReference>
<sequence>MISTLRGNAMGFWRDEEGLGTLEMILIIAVLIAVVLVFREEIVKVVKSLISTAGEKSQEVFE</sequence>
<proteinExistence type="predicted"/>
<feature type="domain" description="Putative Flagellin Flp1-like" evidence="2">
    <location>
        <begin position="12"/>
        <end position="58"/>
    </location>
</feature>